<keyword evidence="2" id="KW-0732">Signal</keyword>
<comment type="caution">
    <text evidence="3">The sequence shown here is derived from an EMBL/GenBank/DDBJ whole genome shotgun (WGS) entry which is preliminary data.</text>
</comment>
<gene>
    <name evidence="3" type="ORF">GRI75_13105</name>
</gene>
<feature type="chain" id="PRO_5026345833" description="UPF0311 protein GRI75_13105" evidence="2">
    <location>
        <begin position="23"/>
        <end position="176"/>
    </location>
</feature>
<name>A0A6I4UZA8_9SPHN</name>
<dbReference type="InterPro" id="IPR020915">
    <property type="entry name" value="UPF0311"/>
</dbReference>
<protein>
    <recommendedName>
        <fullName evidence="1">UPF0311 protein GRI75_13105</fullName>
    </recommendedName>
</protein>
<feature type="signal peptide" evidence="2">
    <location>
        <begin position="1"/>
        <end position="22"/>
    </location>
</feature>
<organism evidence="3 4">
    <name type="scientific">Croceibacterium soli</name>
    <dbReference type="NCBI Taxonomy" id="1739690"/>
    <lineage>
        <taxon>Bacteria</taxon>
        <taxon>Pseudomonadati</taxon>
        <taxon>Pseudomonadota</taxon>
        <taxon>Alphaproteobacteria</taxon>
        <taxon>Sphingomonadales</taxon>
        <taxon>Erythrobacteraceae</taxon>
        <taxon>Croceibacterium</taxon>
    </lineage>
</organism>
<evidence type="ECO:0000256" key="1">
    <source>
        <dbReference type="HAMAP-Rule" id="MF_00775"/>
    </source>
</evidence>
<dbReference type="Proteomes" id="UP000469159">
    <property type="component" value="Unassembled WGS sequence"/>
</dbReference>
<evidence type="ECO:0000313" key="4">
    <source>
        <dbReference type="Proteomes" id="UP000469159"/>
    </source>
</evidence>
<accession>A0A6I4UZA8</accession>
<evidence type="ECO:0000256" key="2">
    <source>
        <dbReference type="SAM" id="SignalP"/>
    </source>
</evidence>
<keyword evidence="4" id="KW-1185">Reference proteome</keyword>
<proteinExistence type="inferred from homology"/>
<comment type="similarity">
    <text evidence="1">Belongs to the UPF0311 family.</text>
</comment>
<reference evidence="3 4" key="1">
    <citation type="submission" date="2019-12" db="EMBL/GenBank/DDBJ databases">
        <title>Genomic-based taxomic classification of the family Erythrobacteraceae.</title>
        <authorList>
            <person name="Xu L."/>
        </authorList>
    </citation>
    <scope>NUCLEOTIDE SEQUENCE [LARGE SCALE GENOMIC DNA]</scope>
    <source>
        <strain evidence="3 4">MCCC 1K02066</strain>
    </source>
</reference>
<dbReference type="EMBL" id="WTYK01000008">
    <property type="protein sequence ID" value="MXP42577.1"/>
    <property type="molecule type" value="Genomic_DNA"/>
</dbReference>
<dbReference type="Gene3D" id="2.40.160.20">
    <property type="match status" value="1"/>
</dbReference>
<dbReference type="PANTHER" id="PTHR37315">
    <property type="entry name" value="UPF0311 PROTEIN BLR7842"/>
    <property type="match status" value="1"/>
</dbReference>
<dbReference type="Pfam" id="PF11578">
    <property type="entry name" value="DUF3237"/>
    <property type="match status" value="1"/>
</dbReference>
<sequence length="176" mass="18796">MQEIRTMTVPPHLTRMGPTALAALLLAAPAAAQQAPSLEFAFSETVELGEGIAVGPTTRGERTIIPITGGTFEGPGLRGTIMPGGWDWQLARPDGCRELEADYFLKTDDGAIINVVNKAVLCPGEGGQFAPVRTQAVFEPPLGKYQWLGQSAFVGVLEPDAQSAPSSIRISFYRVR</sequence>
<dbReference type="PANTHER" id="PTHR37315:SF1">
    <property type="entry name" value="UPF0311 PROTEIN BLR7842"/>
    <property type="match status" value="1"/>
</dbReference>
<evidence type="ECO:0000313" key="3">
    <source>
        <dbReference type="EMBL" id="MXP42577.1"/>
    </source>
</evidence>
<dbReference type="HAMAP" id="MF_00775">
    <property type="entry name" value="UPF0311"/>
    <property type="match status" value="1"/>
</dbReference>
<dbReference type="OrthoDB" id="5294829at2"/>
<dbReference type="AlphaFoldDB" id="A0A6I4UZA8"/>